<dbReference type="InterPro" id="IPR029526">
    <property type="entry name" value="PGBD"/>
</dbReference>
<reference evidence="2 3" key="1">
    <citation type="submission" date="2019-08" db="EMBL/GenBank/DDBJ databases">
        <authorList>
            <person name="Alioto T."/>
            <person name="Alioto T."/>
            <person name="Gomez Garrido J."/>
        </authorList>
    </citation>
    <scope>NUCLEOTIDE SEQUENCE [LARGE SCALE GENOMIC DNA]</scope>
</reference>
<evidence type="ECO:0000259" key="1">
    <source>
        <dbReference type="Pfam" id="PF13843"/>
    </source>
</evidence>
<sequence>MCRRYLFDREIVQLLKNKLPSESEDDLESGDSSLNLGNQIIQETMSAPLEEALSVDEQLCSTKAPYFLKQYLQMKLHKWEYKFFVLCGVSGFSYNFEMYSGQENNDVNSYSWEPEFGASGNVVVRLCRTIPKNMNYKERFAEIA</sequence>
<name>A0A5E4NQ04_9HEMI</name>
<keyword evidence="3" id="KW-1185">Reference proteome</keyword>
<evidence type="ECO:0000313" key="2">
    <source>
        <dbReference type="EMBL" id="VVC45951.1"/>
    </source>
</evidence>
<evidence type="ECO:0000313" key="3">
    <source>
        <dbReference type="Proteomes" id="UP000325440"/>
    </source>
</evidence>
<feature type="domain" description="PiggyBac transposable element-derived protein" evidence="1">
    <location>
        <begin position="47"/>
        <end position="131"/>
    </location>
</feature>
<organism evidence="2 3">
    <name type="scientific">Cinara cedri</name>
    <dbReference type="NCBI Taxonomy" id="506608"/>
    <lineage>
        <taxon>Eukaryota</taxon>
        <taxon>Metazoa</taxon>
        <taxon>Ecdysozoa</taxon>
        <taxon>Arthropoda</taxon>
        <taxon>Hexapoda</taxon>
        <taxon>Insecta</taxon>
        <taxon>Pterygota</taxon>
        <taxon>Neoptera</taxon>
        <taxon>Paraneoptera</taxon>
        <taxon>Hemiptera</taxon>
        <taxon>Sternorrhyncha</taxon>
        <taxon>Aphidomorpha</taxon>
        <taxon>Aphidoidea</taxon>
        <taxon>Aphididae</taxon>
        <taxon>Lachninae</taxon>
        <taxon>Cinara</taxon>
    </lineage>
</organism>
<dbReference type="PANTHER" id="PTHR47272:SF1">
    <property type="entry name" value="PIGGYBAC TRANSPOSABLE ELEMENT-DERIVED PROTEIN 3-LIKE"/>
    <property type="match status" value="1"/>
</dbReference>
<gene>
    <name evidence="2" type="ORF">CINCED_3A002276</name>
</gene>
<proteinExistence type="predicted"/>
<dbReference type="OrthoDB" id="6625073at2759"/>
<dbReference type="EMBL" id="CABPRJ010002422">
    <property type="protein sequence ID" value="VVC45951.1"/>
    <property type="molecule type" value="Genomic_DNA"/>
</dbReference>
<dbReference type="Pfam" id="PF13843">
    <property type="entry name" value="DDE_Tnp_1_7"/>
    <property type="match status" value="1"/>
</dbReference>
<dbReference type="AlphaFoldDB" id="A0A5E4NQ04"/>
<dbReference type="PANTHER" id="PTHR47272">
    <property type="entry name" value="DDE_TNP_1_7 DOMAIN-CONTAINING PROTEIN"/>
    <property type="match status" value="1"/>
</dbReference>
<accession>A0A5E4NQ04</accession>
<dbReference type="Proteomes" id="UP000325440">
    <property type="component" value="Unassembled WGS sequence"/>
</dbReference>
<protein>
    <submittedName>
        <fullName evidence="2">PiggyBac transposable element-derived protein</fullName>
    </submittedName>
</protein>